<accession>A0ABN8X0R6</accession>
<dbReference type="Gene3D" id="1.10.1660.10">
    <property type="match status" value="1"/>
</dbReference>
<reference evidence="1 2" key="1">
    <citation type="submission" date="2023-03" db="EMBL/GenBank/DDBJ databases">
        <authorList>
            <person name="Pearce D."/>
        </authorList>
    </citation>
    <scope>NUCLEOTIDE SEQUENCE [LARGE SCALE GENOMIC DNA]</scope>
    <source>
        <strain evidence="1">Msz</strain>
    </source>
</reference>
<dbReference type="EMBL" id="OX458333">
    <property type="protein sequence ID" value="CAI8791028.1"/>
    <property type="molecule type" value="Genomic_DNA"/>
</dbReference>
<keyword evidence="2" id="KW-1185">Reference proteome</keyword>
<organism evidence="1 2">
    <name type="scientific">Methylocaldum szegediense</name>
    <dbReference type="NCBI Taxonomy" id="73780"/>
    <lineage>
        <taxon>Bacteria</taxon>
        <taxon>Pseudomonadati</taxon>
        <taxon>Pseudomonadota</taxon>
        <taxon>Gammaproteobacteria</taxon>
        <taxon>Methylococcales</taxon>
        <taxon>Methylococcaceae</taxon>
        <taxon>Methylocaldum</taxon>
    </lineage>
</organism>
<protein>
    <submittedName>
        <fullName evidence="1">Chaperone modulatory protein CbpM</fullName>
    </submittedName>
</protein>
<proteinExistence type="predicted"/>
<dbReference type="InterPro" id="IPR009061">
    <property type="entry name" value="DNA-bd_dom_put_sf"/>
</dbReference>
<sequence length="107" mass="11748">MSGGMLTSSVTVWIGDEGILSVEELAAACGVEANWIQELVDMAVLSPKGSEKATWRFGAGDVRRVRTLVRLMRDFETNLETAAVILDLLEETERLRAQLRRAGLLAD</sequence>
<dbReference type="SUPFAM" id="SSF46955">
    <property type="entry name" value="Putative DNA-binding domain"/>
    <property type="match status" value="1"/>
</dbReference>
<name>A0ABN8X0R6_9GAMM</name>
<evidence type="ECO:0000313" key="1">
    <source>
        <dbReference type="EMBL" id="CAI8791028.1"/>
    </source>
</evidence>
<evidence type="ECO:0000313" key="2">
    <source>
        <dbReference type="Proteomes" id="UP001162030"/>
    </source>
</evidence>
<gene>
    <name evidence="1" type="ORF">MSZNOR_1402</name>
</gene>
<dbReference type="Pfam" id="PF13591">
    <property type="entry name" value="MerR_2"/>
    <property type="match status" value="1"/>
</dbReference>
<dbReference type="RefSeq" id="WP_026609056.1">
    <property type="nucleotide sequence ID" value="NZ_OX458333.1"/>
</dbReference>
<dbReference type="Proteomes" id="UP001162030">
    <property type="component" value="Chromosome"/>
</dbReference>